<sequence length="308" mass="33881">MTQQYLRALSVVIGNENEAYDFSQLHVRFEVKNADVQTLKTASITIYNLSSDTAKSIFSQEFTKLQISAGYQGNMALIFSGDITMCRSGRESAIESFVNIQAQDGDKAFNWARSNWTLQKGYLPDDVYKRLLQDLAQYGITQGYKPPFTQNPSVDALTCYGMTRDQLRNLADAQGCRWSIENNQLNFLPLQSVYPGTVPLVTPDSGLIGIPEQTIDGIIIKCLLNPLVRAGGQINLGNAQVTQLMLTQKYQQPESVPTLAGAGAYKVCQCIHTGDNRGNTWYTTNLCTAVDGTAPLTSRANVQVPDNG</sequence>
<name>A0ABS2KL95_9GAMM</name>
<evidence type="ECO:0000313" key="1">
    <source>
        <dbReference type="EMBL" id="MBM7131547.1"/>
    </source>
</evidence>
<dbReference type="RefSeq" id="WP_204633107.1">
    <property type="nucleotide sequence ID" value="NZ_BSOC01000001.1"/>
</dbReference>
<dbReference type="Proteomes" id="UP001430193">
    <property type="component" value="Unassembled WGS sequence"/>
</dbReference>
<organism evidence="1 2">
    <name type="scientific">Dyella mobilis</name>
    <dbReference type="NCBI Taxonomy" id="1849582"/>
    <lineage>
        <taxon>Bacteria</taxon>
        <taxon>Pseudomonadati</taxon>
        <taxon>Pseudomonadota</taxon>
        <taxon>Gammaproteobacteria</taxon>
        <taxon>Lysobacterales</taxon>
        <taxon>Rhodanobacteraceae</taxon>
        <taxon>Dyella</taxon>
    </lineage>
</organism>
<accession>A0ABS2KL95</accession>
<evidence type="ECO:0000313" key="2">
    <source>
        <dbReference type="Proteomes" id="UP001430193"/>
    </source>
</evidence>
<evidence type="ECO:0008006" key="3">
    <source>
        <dbReference type="Google" id="ProtNLM"/>
    </source>
</evidence>
<gene>
    <name evidence="1" type="ORF">ISS99_18655</name>
</gene>
<protein>
    <recommendedName>
        <fullName evidence="3">Phage protein D</fullName>
    </recommendedName>
</protein>
<keyword evidence="2" id="KW-1185">Reference proteome</keyword>
<proteinExistence type="predicted"/>
<dbReference type="NCBIfam" id="NF047561">
    <property type="entry name" value="orf58_phage_fam"/>
    <property type="match status" value="1"/>
</dbReference>
<reference evidence="1" key="1">
    <citation type="submission" date="2020-10" db="EMBL/GenBank/DDBJ databases">
        <title>Phylogeny of dyella-like bacteria.</title>
        <authorList>
            <person name="Fu J."/>
        </authorList>
    </citation>
    <scope>NUCLEOTIDE SEQUENCE</scope>
    <source>
        <strain evidence="1">DHON07</strain>
    </source>
</reference>
<dbReference type="EMBL" id="JADIKF010000040">
    <property type="protein sequence ID" value="MBM7131547.1"/>
    <property type="molecule type" value="Genomic_DNA"/>
</dbReference>
<comment type="caution">
    <text evidence="1">The sequence shown here is derived from an EMBL/GenBank/DDBJ whole genome shotgun (WGS) entry which is preliminary data.</text>
</comment>